<dbReference type="Pfam" id="PF16938">
    <property type="entry name" value="Phage_holin_Dp1"/>
    <property type="match status" value="1"/>
</dbReference>
<gene>
    <name evidence="2" type="ORF">M20_1649</name>
</gene>
<dbReference type="InterPro" id="IPR031612">
    <property type="entry name" value="Phage_holin_Dp1"/>
</dbReference>
<feature type="transmembrane region" description="Helical" evidence="1">
    <location>
        <begin position="41"/>
        <end position="65"/>
    </location>
</feature>
<evidence type="ECO:0000256" key="1">
    <source>
        <dbReference type="SAM" id="Phobius"/>
    </source>
</evidence>
<name>A0A0V8E369_LACLL</name>
<dbReference type="Proteomes" id="UP000053719">
    <property type="component" value="Unassembled WGS sequence"/>
</dbReference>
<sequence>MIFSSNKVYNIIKWAVLVALPGISTFIGVIGKAYGWSGTELAIVSLNAFTVLLGTLAGVSAVKFGKQPDDKEEKK</sequence>
<dbReference type="RefSeq" id="WP_058211896.1">
    <property type="nucleotide sequence ID" value="NZ_LKLU01000094.1"/>
</dbReference>
<feature type="transmembrane region" description="Helical" evidence="1">
    <location>
        <begin position="12"/>
        <end position="35"/>
    </location>
</feature>
<dbReference type="PATRIC" id="fig|1360.114.peg.661"/>
<keyword evidence="1" id="KW-0812">Transmembrane</keyword>
<proteinExistence type="predicted"/>
<reference evidence="3" key="1">
    <citation type="submission" date="2015-10" db="EMBL/GenBank/DDBJ databases">
        <title>Draft Genome Sequences of 11 Lactococcus lactis subspecies cremoris strains.</title>
        <authorList>
            <person name="Wels M."/>
            <person name="Backus L."/>
            <person name="Boekhorst J."/>
            <person name="Dijkstra A."/>
            <person name="Beerthuizen M."/>
            <person name="Kelly W."/>
            <person name="Siezen R."/>
            <person name="Bachmann H."/>
            <person name="Van Hijum S."/>
        </authorList>
    </citation>
    <scope>NUCLEOTIDE SEQUENCE [LARGE SCALE GENOMIC DNA]</scope>
    <source>
        <strain evidence="3">M20</strain>
    </source>
</reference>
<keyword evidence="1" id="KW-0472">Membrane</keyword>
<protein>
    <submittedName>
        <fullName evidence="2">Phage holin</fullName>
    </submittedName>
</protein>
<comment type="caution">
    <text evidence="2">The sequence shown here is derived from an EMBL/GenBank/DDBJ whole genome shotgun (WGS) entry which is preliminary data.</text>
</comment>
<evidence type="ECO:0000313" key="2">
    <source>
        <dbReference type="EMBL" id="KSU20215.1"/>
    </source>
</evidence>
<keyword evidence="1" id="KW-1133">Transmembrane helix</keyword>
<dbReference type="EMBL" id="LKLU01000094">
    <property type="protein sequence ID" value="KSU20215.1"/>
    <property type="molecule type" value="Genomic_DNA"/>
</dbReference>
<accession>A0A0V8E369</accession>
<organism evidence="2 3">
    <name type="scientific">Lactococcus lactis subsp. lactis</name>
    <name type="common">Streptococcus lactis</name>
    <dbReference type="NCBI Taxonomy" id="1360"/>
    <lineage>
        <taxon>Bacteria</taxon>
        <taxon>Bacillati</taxon>
        <taxon>Bacillota</taxon>
        <taxon>Bacilli</taxon>
        <taxon>Lactobacillales</taxon>
        <taxon>Streptococcaceae</taxon>
        <taxon>Lactococcus</taxon>
    </lineage>
</organism>
<dbReference type="AlphaFoldDB" id="A0A0V8E369"/>
<evidence type="ECO:0000313" key="3">
    <source>
        <dbReference type="Proteomes" id="UP000053719"/>
    </source>
</evidence>